<proteinExistence type="predicted"/>
<sequence>MFTKSEDGRGGARVLMKKRCSFVIERTNSR</sequence>
<protein>
    <submittedName>
        <fullName evidence="1">Uncharacterized protein</fullName>
    </submittedName>
</protein>
<accession>A0A2P2P140</accession>
<reference evidence="1" key="1">
    <citation type="submission" date="2018-02" db="EMBL/GenBank/DDBJ databases">
        <title>Rhizophora mucronata_Transcriptome.</title>
        <authorList>
            <person name="Meera S.P."/>
            <person name="Sreeshan A."/>
            <person name="Augustine A."/>
        </authorList>
    </citation>
    <scope>NUCLEOTIDE SEQUENCE</scope>
    <source>
        <tissue evidence="1">Leaf</tissue>
    </source>
</reference>
<organism evidence="1">
    <name type="scientific">Rhizophora mucronata</name>
    <name type="common">Asiatic mangrove</name>
    <dbReference type="NCBI Taxonomy" id="61149"/>
    <lineage>
        <taxon>Eukaryota</taxon>
        <taxon>Viridiplantae</taxon>
        <taxon>Streptophyta</taxon>
        <taxon>Embryophyta</taxon>
        <taxon>Tracheophyta</taxon>
        <taxon>Spermatophyta</taxon>
        <taxon>Magnoliopsida</taxon>
        <taxon>eudicotyledons</taxon>
        <taxon>Gunneridae</taxon>
        <taxon>Pentapetalae</taxon>
        <taxon>rosids</taxon>
        <taxon>fabids</taxon>
        <taxon>Malpighiales</taxon>
        <taxon>Rhizophoraceae</taxon>
        <taxon>Rhizophora</taxon>
    </lineage>
</organism>
<dbReference type="EMBL" id="GGEC01067954">
    <property type="protein sequence ID" value="MBX48438.1"/>
    <property type="molecule type" value="Transcribed_RNA"/>
</dbReference>
<evidence type="ECO:0000313" key="1">
    <source>
        <dbReference type="EMBL" id="MBX48438.1"/>
    </source>
</evidence>
<name>A0A2P2P140_RHIMU</name>
<dbReference type="AlphaFoldDB" id="A0A2P2P140"/>